<dbReference type="GO" id="GO:0008270">
    <property type="term" value="F:zinc ion binding"/>
    <property type="evidence" value="ECO:0007669"/>
    <property type="project" value="InterPro"/>
</dbReference>
<dbReference type="OrthoDB" id="2801544at2759"/>
<feature type="compositionally biased region" description="Basic and acidic residues" evidence="5">
    <location>
        <begin position="2161"/>
        <end position="2171"/>
    </location>
</feature>
<feature type="compositionally biased region" description="Basic and acidic residues" evidence="5">
    <location>
        <begin position="1667"/>
        <end position="1676"/>
    </location>
</feature>
<evidence type="ECO:0000256" key="5">
    <source>
        <dbReference type="SAM" id="MobiDB-lite"/>
    </source>
</evidence>
<feature type="compositionally biased region" description="Basic residues" evidence="5">
    <location>
        <begin position="2039"/>
        <end position="2049"/>
    </location>
</feature>
<feature type="compositionally biased region" description="Polar residues" evidence="5">
    <location>
        <begin position="1318"/>
        <end position="1327"/>
    </location>
</feature>
<protein>
    <submittedName>
        <fullName evidence="7">Swi2 snf2-containing protein</fullName>
    </submittedName>
</protein>
<organism evidence="7 8">
    <name type="scientific">Cystoisospora suis</name>
    <dbReference type="NCBI Taxonomy" id="483139"/>
    <lineage>
        <taxon>Eukaryota</taxon>
        <taxon>Sar</taxon>
        <taxon>Alveolata</taxon>
        <taxon>Apicomplexa</taxon>
        <taxon>Conoidasida</taxon>
        <taxon>Coccidia</taxon>
        <taxon>Eucoccidiorida</taxon>
        <taxon>Eimeriorina</taxon>
        <taxon>Sarcocystidae</taxon>
        <taxon>Cystoisospora</taxon>
    </lineage>
</organism>
<keyword evidence="8" id="KW-1185">Reference proteome</keyword>
<dbReference type="InterPro" id="IPR001650">
    <property type="entry name" value="Helicase_C-like"/>
</dbReference>
<evidence type="ECO:0000256" key="4">
    <source>
        <dbReference type="ARBA" id="ARBA00022840"/>
    </source>
</evidence>
<dbReference type="InterPro" id="IPR002711">
    <property type="entry name" value="HNH"/>
</dbReference>
<dbReference type="PROSITE" id="PS51192">
    <property type="entry name" value="HELICASE_ATP_BIND_1"/>
    <property type="match status" value="1"/>
</dbReference>
<dbReference type="GO" id="GO:0031297">
    <property type="term" value="P:replication fork processing"/>
    <property type="evidence" value="ECO:0007669"/>
    <property type="project" value="TreeGrafter"/>
</dbReference>
<evidence type="ECO:0000256" key="1">
    <source>
        <dbReference type="ARBA" id="ARBA00022741"/>
    </source>
</evidence>
<keyword evidence="3" id="KW-0347">Helicase</keyword>
<dbReference type="InterPro" id="IPR014001">
    <property type="entry name" value="Helicase_ATP-bd"/>
</dbReference>
<reference evidence="7 8" key="1">
    <citation type="journal article" date="2017" name="Int. J. Parasitol.">
        <title>The genome of the protozoan parasite Cystoisospora suis and a reverse vaccinology approach to identify vaccine candidates.</title>
        <authorList>
            <person name="Palmieri N."/>
            <person name="Shrestha A."/>
            <person name="Ruttkowski B."/>
            <person name="Beck T."/>
            <person name="Vogl C."/>
            <person name="Tomley F."/>
            <person name="Blake D.P."/>
            <person name="Joachim A."/>
        </authorList>
    </citation>
    <scope>NUCLEOTIDE SEQUENCE [LARGE SCALE GENOMIC DNA]</scope>
    <source>
        <strain evidence="7 8">Wien I</strain>
    </source>
</reference>
<feature type="compositionally biased region" description="Basic residues" evidence="5">
    <location>
        <begin position="1999"/>
        <end position="2017"/>
    </location>
</feature>
<dbReference type="GO" id="GO:0043596">
    <property type="term" value="C:nuclear replication fork"/>
    <property type="evidence" value="ECO:0007669"/>
    <property type="project" value="TreeGrafter"/>
</dbReference>
<feature type="compositionally biased region" description="Basic and acidic residues" evidence="5">
    <location>
        <begin position="590"/>
        <end position="634"/>
    </location>
</feature>
<dbReference type="GO" id="GO:0004386">
    <property type="term" value="F:helicase activity"/>
    <property type="evidence" value="ECO:0007669"/>
    <property type="project" value="UniProtKB-KW"/>
</dbReference>
<dbReference type="SMART" id="SM00490">
    <property type="entry name" value="HELICc"/>
    <property type="match status" value="1"/>
</dbReference>
<proteinExistence type="predicted"/>
<evidence type="ECO:0000256" key="3">
    <source>
        <dbReference type="ARBA" id="ARBA00022806"/>
    </source>
</evidence>
<dbReference type="InterPro" id="IPR003615">
    <property type="entry name" value="HNH_nuc"/>
</dbReference>
<keyword evidence="1" id="KW-0547">Nucleotide-binding</keyword>
<feature type="region of interest" description="Disordered" evidence="5">
    <location>
        <begin position="2561"/>
        <end position="2580"/>
    </location>
</feature>
<dbReference type="InterPro" id="IPR049730">
    <property type="entry name" value="SNF2/RAD54-like_C"/>
</dbReference>
<feature type="region of interest" description="Disordered" evidence="5">
    <location>
        <begin position="66"/>
        <end position="134"/>
    </location>
</feature>
<dbReference type="InterPro" id="IPR027417">
    <property type="entry name" value="P-loop_NTPase"/>
</dbReference>
<feature type="region of interest" description="Disordered" evidence="5">
    <location>
        <begin position="992"/>
        <end position="1029"/>
    </location>
</feature>
<feature type="compositionally biased region" description="Basic and acidic residues" evidence="5">
    <location>
        <begin position="1009"/>
        <end position="1024"/>
    </location>
</feature>
<feature type="region of interest" description="Disordered" evidence="5">
    <location>
        <begin position="721"/>
        <end position="777"/>
    </location>
</feature>
<dbReference type="Gene3D" id="3.40.50.10810">
    <property type="entry name" value="Tandem AAA-ATPase domain"/>
    <property type="match status" value="2"/>
</dbReference>
<evidence type="ECO:0000256" key="2">
    <source>
        <dbReference type="ARBA" id="ARBA00022801"/>
    </source>
</evidence>
<dbReference type="Gene3D" id="3.40.50.300">
    <property type="entry name" value="P-loop containing nucleotide triphosphate hydrolases"/>
    <property type="match status" value="1"/>
</dbReference>
<dbReference type="Proteomes" id="UP000221165">
    <property type="component" value="Unassembled WGS sequence"/>
</dbReference>
<dbReference type="GO" id="GO:0004520">
    <property type="term" value="F:DNA endonuclease activity"/>
    <property type="evidence" value="ECO:0007669"/>
    <property type="project" value="TreeGrafter"/>
</dbReference>
<dbReference type="GO" id="GO:0005524">
    <property type="term" value="F:ATP binding"/>
    <property type="evidence" value="ECO:0007669"/>
    <property type="project" value="UniProtKB-KW"/>
</dbReference>
<dbReference type="GO" id="GO:0006281">
    <property type="term" value="P:DNA repair"/>
    <property type="evidence" value="ECO:0007669"/>
    <property type="project" value="TreeGrafter"/>
</dbReference>
<dbReference type="GO" id="GO:0016787">
    <property type="term" value="F:hydrolase activity"/>
    <property type="evidence" value="ECO:0007669"/>
    <property type="project" value="UniProtKB-KW"/>
</dbReference>
<dbReference type="CDD" id="cd18793">
    <property type="entry name" value="SF2_C_SNF"/>
    <property type="match status" value="1"/>
</dbReference>
<feature type="region of interest" description="Disordered" evidence="5">
    <location>
        <begin position="1887"/>
        <end position="1978"/>
    </location>
</feature>
<feature type="region of interest" description="Disordered" evidence="5">
    <location>
        <begin position="1363"/>
        <end position="1400"/>
    </location>
</feature>
<feature type="compositionally biased region" description="Polar residues" evidence="5">
    <location>
        <begin position="1391"/>
        <end position="1400"/>
    </location>
</feature>
<feature type="compositionally biased region" description="Basic residues" evidence="5">
    <location>
        <begin position="2470"/>
        <end position="2479"/>
    </location>
</feature>
<feature type="region of interest" description="Disordered" evidence="5">
    <location>
        <begin position="186"/>
        <end position="206"/>
    </location>
</feature>
<feature type="domain" description="Helicase ATP-binding" evidence="6">
    <location>
        <begin position="261"/>
        <end position="349"/>
    </location>
</feature>
<dbReference type="SUPFAM" id="SSF52540">
    <property type="entry name" value="P-loop containing nucleoside triphosphate hydrolases"/>
    <property type="match status" value="2"/>
</dbReference>
<feature type="compositionally biased region" description="Basic and acidic residues" evidence="5">
    <location>
        <begin position="1928"/>
        <end position="1938"/>
    </location>
</feature>
<feature type="region of interest" description="Disordered" evidence="5">
    <location>
        <begin position="497"/>
        <end position="541"/>
    </location>
</feature>
<dbReference type="RefSeq" id="XP_067927063.1">
    <property type="nucleotide sequence ID" value="XM_068060959.1"/>
</dbReference>
<dbReference type="Gene3D" id="1.10.30.50">
    <property type="match status" value="1"/>
</dbReference>
<dbReference type="InterPro" id="IPR038718">
    <property type="entry name" value="SNF2-like_sf"/>
</dbReference>
<gene>
    <name evidence="7" type="ORF">CSUI_000728</name>
</gene>
<feature type="region of interest" description="Disordered" evidence="5">
    <location>
        <begin position="801"/>
        <end position="876"/>
    </location>
</feature>
<feature type="region of interest" description="Disordered" evidence="5">
    <location>
        <begin position="1803"/>
        <end position="1855"/>
    </location>
</feature>
<dbReference type="PANTHER" id="PTHR45766">
    <property type="entry name" value="DNA ANNEALING HELICASE AND ENDONUCLEASE ZRANB3 FAMILY MEMBER"/>
    <property type="match status" value="1"/>
</dbReference>
<feature type="region of interest" description="Disordered" evidence="5">
    <location>
        <begin position="2596"/>
        <end position="2615"/>
    </location>
</feature>
<evidence type="ECO:0000259" key="6">
    <source>
        <dbReference type="PROSITE" id="PS51192"/>
    </source>
</evidence>
<feature type="region of interest" description="Disordered" evidence="5">
    <location>
        <begin position="1995"/>
        <end position="2050"/>
    </location>
</feature>
<sequence>MGLGKTLQALALLSIYRAFPVLIVVPASLRLVWAEAIERWLPELSCPPSSLLVIFGSDDRPALPLTTASGVGDLRSNPDRERCKDSSVNLPGDEGAHDDSSKTPSQARGGPTFVPWPTKSSGCPASRLRSCPSGTGTQVIASDAFQCRTGSGSNSGVQVFPGDDSCHTYRGSTTEEPSLLRATATTFSNEEHRKTGSRQENQSATSRCEIKVARVSTVGARVGGPVHTAAATQPSASSHCSSLSSAVTPSPSCSAPAWAAPKIVLISYEMCRRLPDFLAQMNFRMVIVDESHKLRTPASAGVVSELEADTTRRVLQLIKAATYAVLLSGTPSVKHPFDLFSQIDALRPPMEPHSWRARQQRVRQEWSALVGATRKHHFEGEERTEGEECHVEEKGAANRTDTWRSVKAEEGELVDDAVRVAETAEVRTGELPDLPDAKSRLYGQEGNILRADRIQFGEEYCTCVTTFGSRKRYGISPRSWELHLLLKTAVLIRRTKLAPRPSGSPNSKECSSTEGESAAGATSQLAPVTGDAVKPQNAVTQQVPRERIATLAVKPLERRVASPECHGGTQVDVNSQRKSRVGDARYGAEGGDHAKGELAVERAAAHFDGRPKREGAGEDEPLAERGGGDGAEKEGAFLGAAGEVESVADCQAVAPPCVRILQGLHLCRENRAVRAIAAAAVLMRPGFEMLLDFVKEEHEKQKEEEKVSMLEQTRRELKIPLRKGTRARGVNAPGKKRKLREEEKRETGKNSAQHENGETNGREHEPKVEISEKDNVENCIEGQPNAIEGRRLVVNVEEAAGGTTKGCDGSPEGKGGAPSRSRRRQRDSDPAGKPSAQDEDLRSSSTVRATGSARKETEGETPGTPMCAQGEGGSCDMLVADDRSKEEQEGTCGRSQEQQERFSNAVARLSQELVGGVDRWFVKTEAERVGLSKVQSAMQWLEEKFLRDSVFEGDGEKESSYTKIVVFAHHRRVLDSAEVELRRIQRKMSRLRIHFPAGHSTKTRSAKGGRNEEADRSSEARQGDQGDLSTQQGARFAFEFVRIDGSSAEDEKLRRRERFARNPSCKVALLSVTASSHGVDLSNANVCVFLELLPDQHELLQAEGRLHRRGQCRQVVTFFLINKLIGPLGGPLEARCDPARGEDEEERQTEGQQCKERDQGGDEGSRGAKGKGRQNRRCAGNPVASRGANGKADAMNKVCDGDEWVSQCSDSSEDIPSPPLLCESGTLLPGTGKSGSSSSCCPLSVLRRFRKAVRRETARLFAECERADLCAWQRYSTCAAAVHHVVDGPVRAAEGDAFPLRIDSQAEWTGKPGDREQGNQGDVSTRSGAVAREMVSSSGDGEHSRETENLCVSPTDFGEEAAAALASRTAESGGLRNGEDRPFMQAHESPGATSMELNENSRVSSGTIEEVLAMEDKQAENRQDLRGISFTAGHRESGKFTPETPSAETGVVPGDRKHVASARVCTVVNVKSSRCGSPTGLFHPEDLRFIVSSYTKRLHLLRVIRCRREFHTGAAASEVFQGATASSFHPTAKPFCPMFTSDGTHFLGDSKPHLSDVRAEDSSTPLSAESLTVKPIGVSFPAEELISFAAESSLFDSGADPLSPGIFGSYACLEHQEQNSEKIPSMNCLGQGARGIPTTPADEGEDGEAVSVPQCSRTKDFMFSVERANKSNRSEETASETQKSGDSHHLYCGWDLQSVAQQRTAKENQGCTPSLRQWAAVFYREYLSLTSYQRRRIRRSYAPLGLRAWLATAPEFCSPPGRGSAQTLSSSILLSSPSFLECGRPACPSLQFSPSPAFCSFGSSEQRGNNDDEDTRGQACGGNIAPRDRIQWPRTDSAQVPLSEPPSSAPSLPSTTLKAPRFLRDLPEKALAGGWGGVADFLCVGASQSSRQETSPERKPVVSKYYAANLPKPPGRGGRKRHASEIAASRKTEDEGKPSESLVGGTNFAACVGGRTSFRATPDTGERGQAQETQKQNVSRAALLSVDEPVAVVRGVAGAKKRRTQRATRTCSRKQGKKRDEAPAAAVTSGELPAPPRQQPKKPKKPYARTRREASEVTLCLRWDEDEEEPHELADFCRCLLKEAHSGGFHSGEVVCATSDLPLVDAGPDCGASRKECLLQKRNYRWSSNFGMVASRWWSKITTEQERSTYLSAEQVGAVQHGDRNLREHSPRSRASPFTASTDKMQEKKRTGCLSFFPDRDEVRHVESRNGPVVGTGCRVNTHGSETGHNTASVSLSGYHSTDFHSPSSLSMSGDSLTHSLTLSGDAQGVRVLSQSTAPTCVGETTDTSVGEALSCSLPPPPLGCLAATTFNAPQFPVSASSASSSPCPIPSLPVLQQASTAPTVSPCSIGSRFDGGVTAVLQKHEGAERDSHKIFFVRALVSYNRLGASPVTYYQPMSYRSDMPHEVSALPKDAVSAPRSCPFQPLCMMCYRPLLAVSTTRRWLNISTESASGGQVCLGMSEDPSVCGGRKRRNRSRSRASDSTRSGEPVASADSGESGNGKENKGRQRQRRTPVVSKCVAGEFSSGCREGPAFDLPSAVEICRQSERAALSGEVVVQNESVRSRTRGQRRHGASESREKLVGAVQRQCTVIKASGEPGQTKPGLGPGEGREARSNVRAEEWEVRCTDNDLFCSGDCRASFFALKNHDSLRRQIFRSDRGVCSSCGVDCIALLEGVRARKETNQRVSAIAAFICSFAPTFTAFPALCALLIREPVEGNAWHADHIIPVHRGGGLCGLTNIQTLCRACHQMKTNEERKARHIMEDSSPLTTF</sequence>
<evidence type="ECO:0000313" key="7">
    <source>
        <dbReference type="EMBL" id="PHJ25416.1"/>
    </source>
</evidence>
<keyword evidence="4" id="KW-0067">ATP-binding</keyword>
<feature type="region of interest" description="Disordered" evidence="5">
    <location>
        <begin position="1135"/>
        <end position="1193"/>
    </location>
</feature>
<feature type="compositionally biased region" description="Basic and acidic residues" evidence="5">
    <location>
        <begin position="1153"/>
        <end position="1166"/>
    </location>
</feature>
<dbReference type="GO" id="GO:0003676">
    <property type="term" value="F:nucleic acid binding"/>
    <property type="evidence" value="ECO:0007669"/>
    <property type="project" value="InterPro"/>
</dbReference>
<feature type="region of interest" description="Disordered" evidence="5">
    <location>
        <begin position="1434"/>
        <end position="1453"/>
    </location>
</feature>
<feature type="compositionally biased region" description="Basic and acidic residues" evidence="5">
    <location>
        <begin position="755"/>
        <end position="776"/>
    </location>
</feature>
<name>A0A2C6LFT1_9APIC</name>
<feature type="region of interest" description="Disordered" evidence="5">
    <location>
        <begin position="1667"/>
        <end position="1687"/>
    </location>
</feature>
<feature type="compositionally biased region" description="Basic and acidic residues" evidence="5">
    <location>
        <begin position="739"/>
        <end position="748"/>
    </location>
</feature>
<feature type="compositionally biased region" description="Polar residues" evidence="5">
    <location>
        <begin position="503"/>
        <end position="526"/>
    </location>
</feature>
<feature type="region of interest" description="Disordered" evidence="5">
    <location>
        <begin position="2154"/>
        <end position="2187"/>
    </location>
</feature>
<dbReference type="Pfam" id="PF01844">
    <property type="entry name" value="HNH"/>
    <property type="match status" value="1"/>
</dbReference>
<feature type="compositionally biased region" description="Basic and acidic residues" evidence="5">
    <location>
        <begin position="76"/>
        <end position="85"/>
    </location>
</feature>
<dbReference type="GeneID" id="94424170"/>
<dbReference type="EMBL" id="MIGC01000284">
    <property type="protein sequence ID" value="PHJ25416.1"/>
    <property type="molecule type" value="Genomic_DNA"/>
</dbReference>
<accession>A0A2C6LFT1</accession>
<comment type="caution">
    <text evidence="7">The sequence shown here is derived from an EMBL/GenBank/DDBJ whole genome shotgun (WGS) entry which is preliminary data.</text>
</comment>
<evidence type="ECO:0000313" key="8">
    <source>
        <dbReference type="Proteomes" id="UP000221165"/>
    </source>
</evidence>
<feature type="region of interest" description="Disordered" evidence="5">
    <location>
        <begin position="1306"/>
        <end position="1328"/>
    </location>
</feature>
<dbReference type="VEuPathDB" id="ToxoDB:CSUI_000728"/>
<keyword evidence="2" id="KW-0378">Hydrolase</keyword>
<feature type="region of interest" description="Disordered" evidence="5">
    <location>
        <begin position="2464"/>
        <end position="2516"/>
    </location>
</feature>
<dbReference type="CDD" id="cd00085">
    <property type="entry name" value="HNHc"/>
    <property type="match status" value="1"/>
</dbReference>
<dbReference type="PANTHER" id="PTHR45766:SF3">
    <property type="entry name" value="DNA ANNEALING HELICASE AND ENDONUCLEASE ZRANB3"/>
    <property type="match status" value="1"/>
</dbReference>
<dbReference type="Pfam" id="PF00271">
    <property type="entry name" value="Helicase_C"/>
    <property type="match status" value="1"/>
</dbReference>
<feature type="region of interest" description="Disordered" evidence="5">
    <location>
        <begin position="560"/>
        <end position="634"/>
    </location>
</feature>